<dbReference type="GO" id="GO:0071555">
    <property type="term" value="P:cell wall organization"/>
    <property type="evidence" value="ECO:0007669"/>
    <property type="project" value="UniProtKB-KW"/>
</dbReference>
<evidence type="ECO:0000256" key="6">
    <source>
        <dbReference type="ARBA" id="ARBA00022997"/>
    </source>
</evidence>
<keyword evidence="3 9" id="KW-0479">Metal-binding</keyword>
<dbReference type="HAMAP" id="MF_01924">
    <property type="entry name" value="A_A_dipeptidase"/>
    <property type="match status" value="1"/>
</dbReference>
<feature type="site" description="Transition state stabilizer" evidence="9">
    <location>
        <position position="82"/>
    </location>
</feature>
<evidence type="ECO:0000256" key="4">
    <source>
        <dbReference type="ARBA" id="ARBA00022801"/>
    </source>
</evidence>
<evidence type="ECO:0000256" key="8">
    <source>
        <dbReference type="ARBA" id="ARBA00023316"/>
    </source>
</evidence>
<feature type="active site" description="Proton donor/acceptor" evidence="9">
    <location>
        <position position="183"/>
    </location>
</feature>
<evidence type="ECO:0000256" key="2">
    <source>
        <dbReference type="ARBA" id="ARBA00022670"/>
    </source>
</evidence>
<dbReference type="Proteomes" id="UP000566711">
    <property type="component" value="Unassembled WGS sequence"/>
</dbReference>
<organism evidence="11 12">
    <name type="scientific">Rugamonas fusca</name>
    <dbReference type="NCBI Taxonomy" id="2758568"/>
    <lineage>
        <taxon>Bacteria</taxon>
        <taxon>Pseudomonadati</taxon>
        <taxon>Pseudomonadota</taxon>
        <taxon>Betaproteobacteria</taxon>
        <taxon>Burkholderiales</taxon>
        <taxon>Oxalobacteraceae</taxon>
        <taxon>Telluria group</taxon>
        <taxon>Rugamonas</taxon>
    </lineage>
</organism>
<keyword evidence="8 10" id="KW-0961">Cell wall biogenesis/degradation</keyword>
<comment type="catalytic activity">
    <reaction evidence="1 9 10">
        <text>D-alanyl-D-alanine + H2O = 2 D-alanine</text>
        <dbReference type="Rhea" id="RHEA:20661"/>
        <dbReference type="ChEBI" id="CHEBI:15377"/>
        <dbReference type="ChEBI" id="CHEBI:57416"/>
        <dbReference type="ChEBI" id="CHEBI:57822"/>
        <dbReference type="EC" id="3.4.13.22"/>
    </reaction>
</comment>
<dbReference type="AlphaFoldDB" id="A0A7W2I5Y1"/>
<dbReference type="InterPro" id="IPR000755">
    <property type="entry name" value="A_A_dipeptidase"/>
</dbReference>
<evidence type="ECO:0000256" key="9">
    <source>
        <dbReference type="HAMAP-Rule" id="MF_01924"/>
    </source>
</evidence>
<evidence type="ECO:0000256" key="10">
    <source>
        <dbReference type="PIRNR" id="PIRNR026671"/>
    </source>
</evidence>
<comment type="function">
    <text evidence="9 10">Catalyzes hydrolysis of the D-alanyl-D-alanine dipeptide.</text>
</comment>
<dbReference type="RefSeq" id="WP_182214900.1">
    <property type="nucleotide sequence ID" value="NZ_JACEZS010000003.1"/>
</dbReference>
<name>A0A7W2I5Y1_9BURK</name>
<dbReference type="Gene3D" id="3.30.1380.10">
    <property type="match status" value="1"/>
</dbReference>
<dbReference type="EMBL" id="JACEZS010000003">
    <property type="protein sequence ID" value="MBA5604758.1"/>
    <property type="molecule type" value="Genomic_DNA"/>
</dbReference>
<protein>
    <recommendedName>
        <fullName evidence="9 10">D-alanyl-D-alanine dipeptidase</fullName>
        <shortName evidence="9 10">D-Ala-D-Ala dipeptidase</shortName>
        <ecNumber evidence="9 10">3.4.13.22</ecNumber>
    </recommendedName>
</protein>
<keyword evidence="2 9" id="KW-0645">Protease</keyword>
<evidence type="ECO:0000256" key="1">
    <source>
        <dbReference type="ARBA" id="ARBA00001362"/>
    </source>
</evidence>
<feature type="binding site" evidence="9">
    <location>
        <position position="119"/>
    </location>
    <ligand>
        <name>Zn(2+)</name>
        <dbReference type="ChEBI" id="CHEBI:29105"/>
        <note>catalytic</note>
    </ligand>
</feature>
<comment type="caution">
    <text evidence="11">The sequence shown here is derived from an EMBL/GenBank/DDBJ whole genome shotgun (WGS) entry which is preliminary data.</text>
</comment>
<dbReference type="GO" id="GO:0006508">
    <property type="term" value="P:proteolysis"/>
    <property type="evidence" value="ECO:0007669"/>
    <property type="project" value="UniProtKB-KW"/>
</dbReference>
<dbReference type="Pfam" id="PF01427">
    <property type="entry name" value="Peptidase_M15"/>
    <property type="match status" value="1"/>
</dbReference>
<dbReference type="PANTHER" id="PTHR43126">
    <property type="entry name" value="D-ALANYL-D-ALANINE DIPEPTIDASE"/>
    <property type="match status" value="1"/>
</dbReference>
<keyword evidence="5 9" id="KW-0862">Zinc</keyword>
<keyword evidence="12" id="KW-1185">Reference proteome</keyword>
<keyword evidence="7 9" id="KW-0482">Metalloprotease</keyword>
<evidence type="ECO:0000313" key="11">
    <source>
        <dbReference type="EMBL" id="MBA5604758.1"/>
    </source>
</evidence>
<dbReference type="CDD" id="cd14840">
    <property type="entry name" value="D-Ala-D-Ala_dipeptidase_Aad"/>
    <property type="match status" value="1"/>
</dbReference>
<evidence type="ECO:0000256" key="7">
    <source>
        <dbReference type="ARBA" id="ARBA00023049"/>
    </source>
</evidence>
<dbReference type="SUPFAM" id="SSF55166">
    <property type="entry name" value="Hedgehog/DD-peptidase"/>
    <property type="match status" value="1"/>
</dbReference>
<dbReference type="EC" id="3.4.13.22" evidence="9 10"/>
<evidence type="ECO:0000313" key="12">
    <source>
        <dbReference type="Proteomes" id="UP000566711"/>
    </source>
</evidence>
<comment type="cofactor">
    <cofactor evidence="9">
        <name>Zn(2+)</name>
        <dbReference type="ChEBI" id="CHEBI:29105"/>
    </cofactor>
    <text evidence="9">Binds 1 zinc ion per subunit.</text>
</comment>
<sequence length="203" mass="22480">MMPGLPCEAIASHGAFRPLASVPGIAIDLRYATADNFVGRDLYSPLDCAWLHREAAAALEQAVDWLALRWPGYRLLVLDALRPQRVQEQLWLALQGTDLLAYIAEPGRGSIHSFGMAVDLTILDDEGRELDMGTAFDDLSERSHPALEPELLASGALSATQTGNRQLLRDAMAQAGWVGIHTEWWHFDCGDRERVRASYTRVL</sequence>
<dbReference type="InterPro" id="IPR009045">
    <property type="entry name" value="Zn_M74/Hedgehog-like"/>
</dbReference>
<dbReference type="GO" id="GO:0008270">
    <property type="term" value="F:zinc ion binding"/>
    <property type="evidence" value="ECO:0007669"/>
    <property type="project" value="UniProtKB-UniRule"/>
</dbReference>
<keyword evidence="6 9" id="KW-0224">Dipeptidase</keyword>
<proteinExistence type="inferred from homology"/>
<evidence type="ECO:0000256" key="3">
    <source>
        <dbReference type="ARBA" id="ARBA00022723"/>
    </source>
</evidence>
<feature type="binding site" evidence="9">
    <location>
        <position position="186"/>
    </location>
    <ligand>
        <name>Zn(2+)</name>
        <dbReference type="ChEBI" id="CHEBI:29105"/>
        <note>catalytic</note>
    </ligand>
</feature>
<accession>A0A7W2I5Y1</accession>
<keyword evidence="4 9" id="KW-0378">Hydrolase</keyword>
<dbReference type="GO" id="GO:0160237">
    <property type="term" value="F:D-Ala-D-Ala dipeptidase activity"/>
    <property type="evidence" value="ECO:0007669"/>
    <property type="project" value="UniProtKB-EC"/>
</dbReference>
<dbReference type="PIRSF" id="PIRSF026671">
    <property type="entry name" value="AA_dipeptidase"/>
    <property type="match status" value="1"/>
</dbReference>
<evidence type="ECO:0000256" key="5">
    <source>
        <dbReference type="ARBA" id="ARBA00022833"/>
    </source>
</evidence>
<comment type="similarity">
    <text evidence="9 10">Belongs to the peptidase M15D family.</text>
</comment>
<dbReference type="GO" id="GO:0008237">
    <property type="term" value="F:metallopeptidase activity"/>
    <property type="evidence" value="ECO:0007669"/>
    <property type="project" value="UniProtKB-KW"/>
</dbReference>
<gene>
    <name evidence="9" type="primary">ddpX</name>
    <name evidence="11" type="ORF">H3H36_05205</name>
</gene>
<feature type="binding site" evidence="9">
    <location>
        <position position="112"/>
    </location>
    <ligand>
        <name>Zn(2+)</name>
        <dbReference type="ChEBI" id="CHEBI:29105"/>
        <note>catalytic</note>
    </ligand>
</feature>
<reference evidence="11 12" key="1">
    <citation type="submission" date="2020-07" db="EMBL/GenBank/DDBJ databases">
        <title>Novel species isolated from subtropical streams in China.</title>
        <authorList>
            <person name="Lu H."/>
        </authorList>
    </citation>
    <scope>NUCLEOTIDE SEQUENCE [LARGE SCALE GENOMIC DNA]</scope>
    <source>
        <strain evidence="11 12">FT3S</strain>
    </source>
</reference>